<evidence type="ECO:0000313" key="3">
    <source>
        <dbReference type="Proteomes" id="UP000615446"/>
    </source>
</evidence>
<evidence type="ECO:0000313" key="2">
    <source>
        <dbReference type="EMBL" id="GES81062.1"/>
    </source>
</evidence>
<name>A0A8H3L8V6_9GLOM</name>
<dbReference type="Proteomes" id="UP000615446">
    <property type="component" value="Unassembled WGS sequence"/>
</dbReference>
<dbReference type="AlphaFoldDB" id="A0A8H3L8V6"/>
<feature type="region of interest" description="Disordered" evidence="1">
    <location>
        <begin position="87"/>
        <end position="106"/>
    </location>
</feature>
<reference evidence="2" key="1">
    <citation type="submission" date="2019-10" db="EMBL/GenBank/DDBJ databases">
        <title>Conservation and host-specific expression of non-tandemly repeated heterogenous ribosome RNA gene in arbuscular mycorrhizal fungi.</title>
        <authorList>
            <person name="Maeda T."/>
            <person name="Kobayashi Y."/>
            <person name="Nakagawa T."/>
            <person name="Ezawa T."/>
            <person name="Yamaguchi K."/>
            <person name="Bino T."/>
            <person name="Nishimoto Y."/>
            <person name="Shigenobu S."/>
            <person name="Kawaguchi M."/>
        </authorList>
    </citation>
    <scope>NUCLEOTIDE SEQUENCE</scope>
    <source>
        <strain evidence="2">HR1</strain>
    </source>
</reference>
<protein>
    <submittedName>
        <fullName evidence="2">Uncharacterized protein</fullName>
    </submittedName>
</protein>
<organism evidence="2 3">
    <name type="scientific">Rhizophagus clarus</name>
    <dbReference type="NCBI Taxonomy" id="94130"/>
    <lineage>
        <taxon>Eukaryota</taxon>
        <taxon>Fungi</taxon>
        <taxon>Fungi incertae sedis</taxon>
        <taxon>Mucoromycota</taxon>
        <taxon>Glomeromycotina</taxon>
        <taxon>Glomeromycetes</taxon>
        <taxon>Glomerales</taxon>
        <taxon>Glomeraceae</taxon>
        <taxon>Rhizophagus</taxon>
    </lineage>
</organism>
<dbReference type="EMBL" id="BLAL01000053">
    <property type="protein sequence ID" value="GES81062.1"/>
    <property type="molecule type" value="Genomic_DNA"/>
</dbReference>
<proteinExistence type="predicted"/>
<gene>
    <name evidence="2" type="ORF">RCL2_000832300</name>
</gene>
<comment type="caution">
    <text evidence="2">The sequence shown here is derived from an EMBL/GenBank/DDBJ whole genome shotgun (WGS) entry which is preliminary data.</text>
</comment>
<evidence type="ECO:0000256" key="1">
    <source>
        <dbReference type="SAM" id="MobiDB-lite"/>
    </source>
</evidence>
<dbReference type="OrthoDB" id="2368423at2759"/>
<accession>A0A8H3L8V6</accession>
<sequence length="106" mass="12140">MDDTQFQAILNTITNKTNYQRANLFSIIEQLPDTELSSTIHLIANEYIDQTLYKRQNYQSLHDSNSQLEKTSKKLCKKNQALIRQTQSLGAQNQHLQTATQSDIGP</sequence>